<dbReference type="PROSITE" id="PS00837">
    <property type="entry name" value="ALADH_PNT_2"/>
    <property type="match status" value="1"/>
</dbReference>
<evidence type="ECO:0000256" key="7">
    <source>
        <dbReference type="ARBA" id="ARBA00023284"/>
    </source>
</evidence>
<keyword evidence="8" id="KW-0547">Nucleotide-binding</keyword>
<keyword evidence="3 8" id="KW-0274">FAD</keyword>
<dbReference type="Gene3D" id="3.30.390.30">
    <property type="match status" value="1"/>
</dbReference>
<keyword evidence="6" id="KW-1015">Disulfide bond</keyword>
<feature type="binding site" evidence="8">
    <location>
        <position position="266"/>
    </location>
    <ligand>
        <name>NAD(+)</name>
        <dbReference type="ChEBI" id="CHEBI:57540"/>
    </ligand>
</feature>
<keyword evidence="14" id="KW-1185">Reference proteome</keyword>
<feature type="binding site" evidence="8">
    <location>
        <begin position="176"/>
        <end position="183"/>
    </location>
    <ligand>
        <name>NAD(+)</name>
        <dbReference type="ChEBI" id="CHEBI:57540"/>
    </ligand>
</feature>
<dbReference type="InterPro" id="IPR004099">
    <property type="entry name" value="Pyr_nucl-diS_OxRdtase_dimer"/>
</dbReference>
<dbReference type="FunFam" id="3.30.390.30:FF:000001">
    <property type="entry name" value="Dihydrolipoyl dehydrogenase"/>
    <property type="match status" value="1"/>
</dbReference>
<dbReference type="InterPro" id="IPR023753">
    <property type="entry name" value="FAD/NAD-binding_dom"/>
</dbReference>
<dbReference type="GO" id="GO:0016668">
    <property type="term" value="F:oxidoreductase activity, acting on a sulfur group of donors, NAD(P) as acceptor"/>
    <property type="evidence" value="ECO:0007669"/>
    <property type="project" value="InterPro"/>
</dbReference>
<dbReference type="GO" id="GO:0050660">
    <property type="term" value="F:flavin adenine dinucleotide binding"/>
    <property type="evidence" value="ECO:0007669"/>
    <property type="project" value="TreeGrafter"/>
</dbReference>
<evidence type="ECO:0000256" key="8">
    <source>
        <dbReference type="PIRSR" id="PIRSR000350-3"/>
    </source>
</evidence>
<dbReference type="Proteomes" id="UP000305546">
    <property type="component" value="Unassembled WGS sequence"/>
</dbReference>
<gene>
    <name evidence="13" type="ORF">FG385_06300</name>
</gene>
<keyword evidence="2 10" id="KW-0285">Flavoprotein</keyword>
<dbReference type="OrthoDB" id="4763248at2"/>
<keyword evidence="7 10" id="KW-0676">Redox-active center</keyword>
<dbReference type="EMBL" id="VDFW01000004">
    <property type="protein sequence ID" value="TNC28040.1"/>
    <property type="molecule type" value="Genomic_DNA"/>
</dbReference>
<dbReference type="InterPro" id="IPR008143">
    <property type="entry name" value="Ala_DH/PNT_CS2"/>
</dbReference>
<dbReference type="PANTHER" id="PTHR43014">
    <property type="entry name" value="MERCURIC REDUCTASE"/>
    <property type="match status" value="1"/>
</dbReference>
<dbReference type="GO" id="GO:0003955">
    <property type="term" value="F:NAD(P)H dehydrogenase (quinone) activity"/>
    <property type="evidence" value="ECO:0007669"/>
    <property type="project" value="TreeGrafter"/>
</dbReference>
<keyword evidence="8" id="KW-0520">NAD</keyword>
<dbReference type="AlphaFoldDB" id="A0A5C4M6H5"/>
<dbReference type="Pfam" id="PF07992">
    <property type="entry name" value="Pyr_redox_2"/>
    <property type="match status" value="1"/>
</dbReference>
<keyword evidence="5 10" id="KW-0560">Oxidoreductase</keyword>
<dbReference type="PRINTS" id="PR00368">
    <property type="entry name" value="FADPNR"/>
</dbReference>
<accession>A0A5C4M6H5</accession>
<feature type="domain" description="FAD/NAD(P)-binding" evidence="12">
    <location>
        <begin position="6"/>
        <end position="322"/>
    </location>
</feature>
<dbReference type="InterPro" id="IPR001100">
    <property type="entry name" value="Pyr_nuc-diS_OxRdtase"/>
</dbReference>
<proteinExistence type="inferred from homology"/>
<feature type="domain" description="Pyridine nucleotide-disulphide oxidoreductase dimerisation" evidence="11">
    <location>
        <begin position="342"/>
        <end position="449"/>
    </location>
</feature>
<evidence type="ECO:0000256" key="2">
    <source>
        <dbReference type="ARBA" id="ARBA00022630"/>
    </source>
</evidence>
<dbReference type="InterPro" id="IPR036188">
    <property type="entry name" value="FAD/NAD-bd_sf"/>
</dbReference>
<evidence type="ECO:0000256" key="3">
    <source>
        <dbReference type="ARBA" id="ARBA00022827"/>
    </source>
</evidence>
<evidence type="ECO:0000259" key="12">
    <source>
        <dbReference type="Pfam" id="PF07992"/>
    </source>
</evidence>
<feature type="binding site" evidence="8">
    <location>
        <position position="307"/>
    </location>
    <ligand>
        <name>FAD</name>
        <dbReference type="ChEBI" id="CHEBI:57692"/>
    </ligand>
</feature>
<dbReference type="InterPro" id="IPR012999">
    <property type="entry name" value="Pyr_OxRdtase_I_AS"/>
</dbReference>
<evidence type="ECO:0000313" key="14">
    <source>
        <dbReference type="Proteomes" id="UP000305546"/>
    </source>
</evidence>
<feature type="binding site" evidence="8">
    <location>
        <position position="199"/>
    </location>
    <ligand>
        <name>NAD(+)</name>
        <dbReference type="ChEBI" id="CHEBI:57540"/>
    </ligand>
</feature>
<dbReference type="PROSITE" id="PS00076">
    <property type="entry name" value="PYRIDINE_REDOX_1"/>
    <property type="match status" value="1"/>
</dbReference>
<protein>
    <submittedName>
        <fullName evidence="13">FAD-dependent oxidoreductase</fullName>
    </submittedName>
</protein>
<sequence>MTGACDLAIVGGGTAGLIAAKTAASLGARVVLVERDRTGGDCLWTGCVPSKSLIAAAQTAHRIRTASRFGIEPAEPKVDFAAVMAHVRRAITRIEPADSPATLTAAGVEVRRGHAVFTGPRELRIDGEPLRFRHAVLATGSAPAVPHVRGLAEVEPLTSETVWELAELPGRLAVLGGGPIGCELGQAFARLGSDVTILEATGRLIPREEPQAGIALAATLALEGVPVLTSTTVTGVLQHDGAIRLELDGPRGVGPLEVDRVLVATGRQPRSTGLGLDAAGVRVDERGSVVVDAKLRTSNRAIYAAGDVTGALPFTHVAGMHGSIAATNALLAPVRRIDHDGIPWVTFTDPEIAHVGLTETDARRRHRDVRVRLLEHEHVDRAVTENATDGFTHIVLDGQDRVLGATIVAPRAGEMIAELAGLVARQGRLRDLASVVHPYPAWSDGVWNAALAEADDALGSPAMRRLTGALLRLRRAR</sequence>
<dbReference type="InterPro" id="IPR016156">
    <property type="entry name" value="FAD/NAD-linked_Rdtase_dimer_sf"/>
</dbReference>
<dbReference type="SUPFAM" id="SSF55424">
    <property type="entry name" value="FAD/NAD-linked reductases, dimerisation (C-terminal) domain"/>
    <property type="match status" value="1"/>
</dbReference>
<dbReference type="Gene3D" id="3.50.50.60">
    <property type="entry name" value="FAD/NAD(P)-binding domain"/>
    <property type="match status" value="2"/>
</dbReference>
<comment type="cofactor">
    <cofactor evidence="8">
        <name>FAD</name>
        <dbReference type="ChEBI" id="CHEBI:57692"/>
    </cofactor>
    <text evidence="8">Binds 1 FAD per subunit.</text>
</comment>
<evidence type="ECO:0000256" key="6">
    <source>
        <dbReference type="ARBA" id="ARBA00023157"/>
    </source>
</evidence>
<evidence type="ECO:0000259" key="11">
    <source>
        <dbReference type="Pfam" id="PF02852"/>
    </source>
</evidence>
<dbReference type="PRINTS" id="PR00411">
    <property type="entry name" value="PNDRDTASEI"/>
</dbReference>
<dbReference type="RefSeq" id="WP_139095657.1">
    <property type="nucleotide sequence ID" value="NZ_VDFW01000004.1"/>
</dbReference>
<keyword evidence="4" id="KW-0521">NADP</keyword>
<reference evidence="13 14" key="1">
    <citation type="submission" date="2019-06" db="EMBL/GenBank/DDBJ databases">
        <title>Amycolatopsis alkalitolerans sp. nov., isolated from Gastrodia elata Blume.</title>
        <authorList>
            <person name="Narsing Rao M.P."/>
            <person name="Li W.J."/>
        </authorList>
    </citation>
    <scope>NUCLEOTIDE SEQUENCE [LARGE SCALE GENOMIC DNA]</scope>
    <source>
        <strain evidence="13 14">SYSUP0005</strain>
    </source>
</reference>
<comment type="similarity">
    <text evidence="1 10">Belongs to the class-I pyridine nucleotide-disulfide oxidoreductase family.</text>
</comment>
<dbReference type="PIRSF" id="PIRSF000350">
    <property type="entry name" value="Mercury_reductase_MerA"/>
    <property type="match status" value="1"/>
</dbReference>
<evidence type="ECO:0000256" key="1">
    <source>
        <dbReference type="ARBA" id="ARBA00007532"/>
    </source>
</evidence>
<dbReference type="SUPFAM" id="SSF51905">
    <property type="entry name" value="FAD/NAD(P)-binding domain"/>
    <property type="match status" value="1"/>
</dbReference>
<comment type="caution">
    <text evidence="13">The sequence shown here is derived from an EMBL/GenBank/DDBJ whole genome shotgun (WGS) entry which is preliminary data.</text>
</comment>
<dbReference type="PANTHER" id="PTHR43014:SF2">
    <property type="entry name" value="MERCURIC REDUCTASE"/>
    <property type="match status" value="1"/>
</dbReference>
<evidence type="ECO:0000256" key="9">
    <source>
        <dbReference type="PIRSR" id="PIRSR000350-4"/>
    </source>
</evidence>
<evidence type="ECO:0000256" key="10">
    <source>
        <dbReference type="RuleBase" id="RU003691"/>
    </source>
</evidence>
<organism evidence="13 14">
    <name type="scientific">Amycolatopsis alkalitolerans</name>
    <dbReference type="NCBI Taxonomy" id="2547244"/>
    <lineage>
        <taxon>Bacteria</taxon>
        <taxon>Bacillati</taxon>
        <taxon>Actinomycetota</taxon>
        <taxon>Actinomycetes</taxon>
        <taxon>Pseudonocardiales</taxon>
        <taxon>Pseudonocardiaceae</taxon>
        <taxon>Amycolatopsis</taxon>
    </lineage>
</organism>
<evidence type="ECO:0000313" key="13">
    <source>
        <dbReference type="EMBL" id="TNC28040.1"/>
    </source>
</evidence>
<evidence type="ECO:0000256" key="4">
    <source>
        <dbReference type="ARBA" id="ARBA00022857"/>
    </source>
</evidence>
<feature type="binding site" evidence="8">
    <location>
        <begin position="139"/>
        <end position="141"/>
    </location>
    <ligand>
        <name>FAD</name>
        <dbReference type="ChEBI" id="CHEBI:57692"/>
    </ligand>
</feature>
<dbReference type="Pfam" id="PF02852">
    <property type="entry name" value="Pyr_redox_dim"/>
    <property type="match status" value="1"/>
</dbReference>
<name>A0A5C4M6H5_9PSEU</name>
<feature type="binding site" evidence="8">
    <location>
        <position position="51"/>
    </location>
    <ligand>
        <name>FAD</name>
        <dbReference type="ChEBI" id="CHEBI:57692"/>
    </ligand>
</feature>
<feature type="disulfide bond" description="Redox-active" evidence="9">
    <location>
        <begin position="42"/>
        <end position="47"/>
    </location>
</feature>
<evidence type="ECO:0000256" key="5">
    <source>
        <dbReference type="ARBA" id="ARBA00023002"/>
    </source>
</evidence>